<dbReference type="InterPro" id="IPR004045">
    <property type="entry name" value="Glutathione_S-Trfase_N"/>
</dbReference>
<reference evidence="2 3" key="1">
    <citation type="submission" date="2018-01" db="EMBL/GenBank/DDBJ databases">
        <title>Draft genome sequence of Paucibacter aquatile CR182 isolated from freshwater of the Nakdong River.</title>
        <authorList>
            <person name="Choi A."/>
            <person name="Chung E.J."/>
        </authorList>
    </citation>
    <scope>NUCLEOTIDE SEQUENCE [LARGE SCALE GENOMIC DNA]</scope>
    <source>
        <strain evidence="2 3">CR182</strain>
    </source>
</reference>
<evidence type="ECO:0000259" key="1">
    <source>
        <dbReference type="PROSITE" id="PS50404"/>
    </source>
</evidence>
<comment type="caution">
    <text evidence="2">The sequence shown here is derived from an EMBL/GenBank/DDBJ whole genome shotgun (WGS) entry which is preliminary data.</text>
</comment>
<evidence type="ECO:0000313" key="2">
    <source>
        <dbReference type="EMBL" id="PND39217.1"/>
    </source>
</evidence>
<dbReference type="CDD" id="cd03057">
    <property type="entry name" value="GST_N_Beta"/>
    <property type="match status" value="1"/>
</dbReference>
<sequence length="212" mass="22555">MYELYGSRGSGSAAIEAALVLAGLPHRLVEAASWQPSPGLEALSRINPLQQIPTLRLPDGRAISESAAILIHLGLDAAPGSGLLPVQAGERAQALSGLVYLTANCYAAIGVIDYPQRWCADADGDAAVQERIRQGTRARLHRLWELFADQYGSACAGAGRLSALALLAAVVSKWSGSRAHLQVQRPEFFAALRATEDDPAVRAVFARHWPPA</sequence>
<dbReference type="SUPFAM" id="SSF52833">
    <property type="entry name" value="Thioredoxin-like"/>
    <property type="match status" value="1"/>
</dbReference>
<dbReference type="Gene3D" id="1.20.1050.10">
    <property type="match status" value="1"/>
</dbReference>
<proteinExistence type="predicted"/>
<accession>A0A2N8L0I5</accession>
<keyword evidence="2" id="KW-0808">Transferase</keyword>
<protein>
    <submittedName>
        <fullName evidence="2">Glutathione S-transferase</fullName>
    </submittedName>
</protein>
<dbReference type="InterPro" id="IPR036249">
    <property type="entry name" value="Thioredoxin-like_sf"/>
</dbReference>
<dbReference type="Proteomes" id="UP000235916">
    <property type="component" value="Unassembled WGS sequence"/>
</dbReference>
<keyword evidence="3" id="KW-1185">Reference proteome</keyword>
<dbReference type="OrthoDB" id="5508354at2"/>
<dbReference type="GO" id="GO:0016740">
    <property type="term" value="F:transferase activity"/>
    <property type="evidence" value="ECO:0007669"/>
    <property type="project" value="UniProtKB-KW"/>
</dbReference>
<dbReference type="PROSITE" id="PS50404">
    <property type="entry name" value="GST_NTER"/>
    <property type="match status" value="1"/>
</dbReference>
<name>A0A2N8L0I5_9BURK</name>
<feature type="domain" description="GST N-terminal" evidence="1">
    <location>
        <begin position="1"/>
        <end position="81"/>
    </location>
</feature>
<dbReference type="Gene3D" id="3.40.30.10">
    <property type="entry name" value="Glutaredoxin"/>
    <property type="match status" value="1"/>
</dbReference>
<dbReference type="AlphaFoldDB" id="A0A2N8L0I5"/>
<organism evidence="2 3">
    <name type="scientific">Kinneretia aquatilis</name>
    <dbReference type="NCBI Taxonomy" id="2070761"/>
    <lineage>
        <taxon>Bacteria</taxon>
        <taxon>Pseudomonadati</taxon>
        <taxon>Pseudomonadota</taxon>
        <taxon>Betaproteobacteria</taxon>
        <taxon>Burkholderiales</taxon>
        <taxon>Sphaerotilaceae</taxon>
        <taxon>Roseateles</taxon>
    </lineage>
</organism>
<gene>
    <name evidence="2" type="ORF">C1O66_17920</name>
</gene>
<evidence type="ECO:0000313" key="3">
    <source>
        <dbReference type="Proteomes" id="UP000235916"/>
    </source>
</evidence>
<dbReference type="EMBL" id="POSP01000003">
    <property type="protein sequence ID" value="PND39217.1"/>
    <property type="molecule type" value="Genomic_DNA"/>
</dbReference>
<dbReference type="RefSeq" id="WP_102769137.1">
    <property type="nucleotide sequence ID" value="NZ_POSP01000003.1"/>
</dbReference>
<dbReference type="Pfam" id="PF13409">
    <property type="entry name" value="GST_N_2"/>
    <property type="match status" value="1"/>
</dbReference>